<dbReference type="EMBL" id="KV425886">
    <property type="protein sequence ID" value="KZW02936.1"/>
    <property type="molecule type" value="Genomic_DNA"/>
</dbReference>
<reference evidence="1 2" key="1">
    <citation type="journal article" date="2016" name="Mol. Biol. Evol.">
        <title>Comparative Genomics of Early-Diverging Mushroom-Forming Fungi Provides Insights into the Origins of Lignocellulose Decay Capabilities.</title>
        <authorList>
            <person name="Nagy L.G."/>
            <person name="Riley R."/>
            <person name="Tritt A."/>
            <person name="Adam C."/>
            <person name="Daum C."/>
            <person name="Floudas D."/>
            <person name="Sun H."/>
            <person name="Yadav J.S."/>
            <person name="Pangilinan J."/>
            <person name="Larsson K.H."/>
            <person name="Matsuura K."/>
            <person name="Barry K."/>
            <person name="Labutti K."/>
            <person name="Kuo R."/>
            <person name="Ohm R.A."/>
            <person name="Bhattacharya S.S."/>
            <person name="Shirouzu T."/>
            <person name="Yoshinaga Y."/>
            <person name="Martin F.M."/>
            <person name="Grigoriev I.V."/>
            <person name="Hibbett D.S."/>
        </authorList>
    </citation>
    <scope>NUCLEOTIDE SEQUENCE [LARGE SCALE GENOMIC DNA]</scope>
    <source>
        <strain evidence="1 2">HHB12029</strain>
    </source>
</reference>
<evidence type="ECO:0000313" key="2">
    <source>
        <dbReference type="Proteomes" id="UP000077266"/>
    </source>
</evidence>
<dbReference type="InParanoid" id="A0A165Q116"/>
<name>A0A165Q116_EXIGL</name>
<proteinExistence type="predicted"/>
<organism evidence="1 2">
    <name type="scientific">Exidia glandulosa HHB12029</name>
    <dbReference type="NCBI Taxonomy" id="1314781"/>
    <lineage>
        <taxon>Eukaryota</taxon>
        <taxon>Fungi</taxon>
        <taxon>Dikarya</taxon>
        <taxon>Basidiomycota</taxon>
        <taxon>Agaricomycotina</taxon>
        <taxon>Agaricomycetes</taxon>
        <taxon>Auriculariales</taxon>
        <taxon>Exidiaceae</taxon>
        <taxon>Exidia</taxon>
    </lineage>
</organism>
<dbReference type="AlphaFoldDB" id="A0A165Q116"/>
<keyword evidence="2" id="KW-1185">Reference proteome</keyword>
<accession>A0A165Q116</accession>
<evidence type="ECO:0000313" key="1">
    <source>
        <dbReference type="EMBL" id="KZW02936.1"/>
    </source>
</evidence>
<sequence>MLTDRSNRARALVASLEEEIRSESRSRFKARWGCRMVGCISGSAREPPRQYIGPLRELWVTCASLATPRLRAGGSTMECAQAVVGQASGNSDMQTSGIGNGDTCVMLIIEEQPEHVSFERIDELLGKKSRGSGRTRKRTAPLVCMLSVLSAH</sequence>
<gene>
    <name evidence="1" type="ORF">EXIGLDRAFT_377964</name>
</gene>
<dbReference type="Proteomes" id="UP000077266">
    <property type="component" value="Unassembled WGS sequence"/>
</dbReference>
<protein>
    <submittedName>
        <fullName evidence="1">Uncharacterized protein</fullName>
    </submittedName>
</protein>